<dbReference type="Proteomes" id="UP000245119">
    <property type="component" value="Linkage Group LG2"/>
</dbReference>
<protein>
    <recommendedName>
        <fullName evidence="3">C1q domain-containing protein</fullName>
    </recommendedName>
</protein>
<dbReference type="OrthoDB" id="6153102at2759"/>
<gene>
    <name evidence="4" type="ORF">C0Q70_03481</name>
</gene>
<evidence type="ECO:0000256" key="1">
    <source>
        <dbReference type="ARBA" id="ARBA00004613"/>
    </source>
</evidence>
<evidence type="ECO:0000313" key="5">
    <source>
        <dbReference type="Proteomes" id="UP000245119"/>
    </source>
</evidence>
<name>A0A2T7PSY8_POMCA</name>
<dbReference type="InterPro" id="IPR008983">
    <property type="entry name" value="Tumour_necrosis_fac-like_dom"/>
</dbReference>
<proteinExistence type="predicted"/>
<evidence type="ECO:0000256" key="2">
    <source>
        <dbReference type="ARBA" id="ARBA00022525"/>
    </source>
</evidence>
<sequence length="309" mass="34133">MRLKAVPQTVINGTTETLEITCRPPPVDEVVNLIVLLHLEKADETSAERLVSQRGFDTVLHVTDNRTSAEGQLQGEGGAFLSLKIISPVEEDTGIYQCRFVYLSLQTFEVKFVNKNISVAFAEPDEEVPASLPEISDECSCDDVWVEVKNLRDTLITENRELKQQLRSYDDSCRVSFSAQFGSRTGNKFFSNGIIRFDTAVSNKGNAYDITNGAFIAPCDGQYFFQLTLNTNQQGDSGYVDGVIEVNNTGKARTSVFTQDLSAHHEQATTGVVVTLKKNDAVQARIQTNSAGEIYGQVWSVFSGFYISP</sequence>
<dbReference type="InterPro" id="IPR050392">
    <property type="entry name" value="Collagen/C1q_domain"/>
</dbReference>
<evidence type="ECO:0000259" key="3">
    <source>
        <dbReference type="PROSITE" id="PS50871"/>
    </source>
</evidence>
<dbReference type="SUPFAM" id="SSF49842">
    <property type="entry name" value="TNF-like"/>
    <property type="match status" value="1"/>
</dbReference>
<dbReference type="SMART" id="SM00110">
    <property type="entry name" value="C1Q"/>
    <property type="match status" value="1"/>
</dbReference>
<comment type="subcellular location">
    <subcellularLocation>
        <location evidence="1">Secreted</location>
    </subcellularLocation>
</comment>
<evidence type="ECO:0000313" key="4">
    <source>
        <dbReference type="EMBL" id="PVD36497.1"/>
    </source>
</evidence>
<dbReference type="Pfam" id="PF00386">
    <property type="entry name" value="C1q"/>
    <property type="match status" value="1"/>
</dbReference>
<keyword evidence="2" id="KW-0964">Secreted</keyword>
<accession>A0A2T7PSY8</accession>
<dbReference type="GO" id="GO:0031012">
    <property type="term" value="C:extracellular matrix"/>
    <property type="evidence" value="ECO:0007669"/>
    <property type="project" value="TreeGrafter"/>
</dbReference>
<comment type="caution">
    <text evidence="4">The sequence shown here is derived from an EMBL/GenBank/DDBJ whole genome shotgun (WGS) entry which is preliminary data.</text>
</comment>
<dbReference type="PROSITE" id="PS50871">
    <property type="entry name" value="C1Q"/>
    <property type="match status" value="1"/>
</dbReference>
<keyword evidence="5" id="KW-1185">Reference proteome</keyword>
<dbReference type="PRINTS" id="PR00007">
    <property type="entry name" value="COMPLEMNTC1Q"/>
</dbReference>
<feature type="domain" description="C1q" evidence="3">
    <location>
        <begin position="173"/>
        <end position="309"/>
    </location>
</feature>
<organism evidence="4 5">
    <name type="scientific">Pomacea canaliculata</name>
    <name type="common">Golden apple snail</name>
    <dbReference type="NCBI Taxonomy" id="400727"/>
    <lineage>
        <taxon>Eukaryota</taxon>
        <taxon>Metazoa</taxon>
        <taxon>Spiralia</taxon>
        <taxon>Lophotrochozoa</taxon>
        <taxon>Mollusca</taxon>
        <taxon>Gastropoda</taxon>
        <taxon>Caenogastropoda</taxon>
        <taxon>Architaenioglossa</taxon>
        <taxon>Ampullarioidea</taxon>
        <taxon>Ampullariidae</taxon>
        <taxon>Pomacea</taxon>
    </lineage>
</organism>
<dbReference type="InterPro" id="IPR001073">
    <property type="entry name" value="C1q_dom"/>
</dbReference>
<dbReference type="Gene3D" id="2.60.120.40">
    <property type="match status" value="1"/>
</dbReference>
<dbReference type="PANTHER" id="PTHR15427:SF2">
    <property type="entry name" value="EMILIN-3"/>
    <property type="match status" value="1"/>
</dbReference>
<dbReference type="PANTHER" id="PTHR15427">
    <property type="entry name" value="EMILIN ELASTIN MICROFIBRIL INTERFACE-LOCATED PROTEIN ELASTIN MICROFIBRIL INTERFACER"/>
    <property type="match status" value="1"/>
</dbReference>
<dbReference type="GO" id="GO:0005576">
    <property type="term" value="C:extracellular region"/>
    <property type="evidence" value="ECO:0007669"/>
    <property type="project" value="UniProtKB-SubCell"/>
</dbReference>
<reference evidence="4 5" key="1">
    <citation type="submission" date="2018-04" db="EMBL/GenBank/DDBJ databases">
        <title>The genome of golden apple snail Pomacea canaliculata provides insight into stress tolerance and invasive adaptation.</title>
        <authorList>
            <person name="Liu C."/>
            <person name="Liu B."/>
            <person name="Ren Y."/>
            <person name="Zhang Y."/>
            <person name="Wang H."/>
            <person name="Li S."/>
            <person name="Jiang F."/>
            <person name="Yin L."/>
            <person name="Zhang G."/>
            <person name="Qian W."/>
            <person name="Fan W."/>
        </authorList>
    </citation>
    <scope>NUCLEOTIDE SEQUENCE [LARGE SCALE GENOMIC DNA]</scope>
    <source>
        <strain evidence="4">SZHN2017</strain>
        <tissue evidence="4">Muscle</tissue>
    </source>
</reference>
<dbReference type="AlphaFoldDB" id="A0A2T7PSY8"/>
<dbReference type="EMBL" id="PZQS01000002">
    <property type="protein sequence ID" value="PVD36497.1"/>
    <property type="molecule type" value="Genomic_DNA"/>
</dbReference>